<protein>
    <submittedName>
        <fullName evidence="6">TetR/AcrR family transcriptional regulator</fullName>
    </submittedName>
</protein>
<dbReference type="OrthoDB" id="4823039at2"/>
<dbReference type="InterPro" id="IPR036271">
    <property type="entry name" value="Tet_transcr_reg_TetR-rel_C_sf"/>
</dbReference>
<evidence type="ECO:0000256" key="2">
    <source>
        <dbReference type="ARBA" id="ARBA00023125"/>
    </source>
</evidence>
<evidence type="ECO:0000259" key="5">
    <source>
        <dbReference type="PROSITE" id="PS50977"/>
    </source>
</evidence>
<dbReference type="Proteomes" id="UP000306985">
    <property type="component" value="Unassembled WGS sequence"/>
</dbReference>
<organism evidence="6 7">
    <name type="scientific">Nakamurella flava</name>
    <dbReference type="NCBI Taxonomy" id="2576308"/>
    <lineage>
        <taxon>Bacteria</taxon>
        <taxon>Bacillati</taxon>
        <taxon>Actinomycetota</taxon>
        <taxon>Actinomycetes</taxon>
        <taxon>Nakamurellales</taxon>
        <taxon>Nakamurellaceae</taxon>
        <taxon>Nakamurella</taxon>
    </lineage>
</organism>
<feature type="DNA-binding region" description="H-T-H motif" evidence="4">
    <location>
        <begin position="47"/>
        <end position="66"/>
    </location>
</feature>
<keyword evidence="7" id="KW-1185">Reference proteome</keyword>
<feature type="domain" description="HTH tetR-type" evidence="5">
    <location>
        <begin position="24"/>
        <end position="84"/>
    </location>
</feature>
<keyword evidence="1" id="KW-0805">Transcription regulation</keyword>
<dbReference type="SUPFAM" id="SSF48498">
    <property type="entry name" value="Tetracyclin repressor-like, C-terminal domain"/>
    <property type="match status" value="1"/>
</dbReference>
<reference evidence="6 7" key="1">
    <citation type="submission" date="2019-05" db="EMBL/GenBank/DDBJ databases">
        <title>Nakamurella sp. N5BH11, whole genome shotgun sequence.</title>
        <authorList>
            <person name="Tuo L."/>
        </authorList>
    </citation>
    <scope>NUCLEOTIDE SEQUENCE [LARGE SCALE GENOMIC DNA]</scope>
    <source>
        <strain evidence="6 7">N5BH11</strain>
    </source>
</reference>
<evidence type="ECO:0000256" key="1">
    <source>
        <dbReference type="ARBA" id="ARBA00023015"/>
    </source>
</evidence>
<evidence type="ECO:0000256" key="4">
    <source>
        <dbReference type="PROSITE-ProRule" id="PRU00335"/>
    </source>
</evidence>
<dbReference type="SUPFAM" id="SSF46689">
    <property type="entry name" value="Homeodomain-like"/>
    <property type="match status" value="1"/>
</dbReference>
<gene>
    <name evidence="6" type="ORF">FDO65_00120</name>
</gene>
<name>A0A4U6QJC3_9ACTN</name>
<dbReference type="Gene3D" id="1.10.357.10">
    <property type="entry name" value="Tetracycline Repressor, domain 2"/>
    <property type="match status" value="1"/>
</dbReference>
<proteinExistence type="predicted"/>
<evidence type="ECO:0000313" key="6">
    <source>
        <dbReference type="EMBL" id="TKV60182.1"/>
    </source>
</evidence>
<dbReference type="RefSeq" id="WP_137447485.1">
    <property type="nucleotide sequence ID" value="NZ_SZZH01000001.1"/>
</dbReference>
<comment type="caution">
    <text evidence="6">The sequence shown here is derived from an EMBL/GenBank/DDBJ whole genome shotgun (WGS) entry which is preliminary data.</text>
</comment>
<dbReference type="EMBL" id="SZZH01000001">
    <property type="protein sequence ID" value="TKV60182.1"/>
    <property type="molecule type" value="Genomic_DNA"/>
</dbReference>
<dbReference type="InterPro" id="IPR050109">
    <property type="entry name" value="HTH-type_TetR-like_transc_reg"/>
</dbReference>
<dbReference type="GO" id="GO:0000976">
    <property type="term" value="F:transcription cis-regulatory region binding"/>
    <property type="evidence" value="ECO:0007669"/>
    <property type="project" value="TreeGrafter"/>
</dbReference>
<sequence length="218" mass="23805">MVDAVKGSGARRGYRSAQRAEQAAATRREVLAAARALFTTNGYRATTIGDIAGGAGVAVDTVYAAVGRKPVILRELVETAISGTDRAVPPEEREYVVAVRRAVRAHEKLRLYGQAISAVQQRLGPIFLALRDAGVDDPACAEVWSTIAARRAANMRVLAGELRSTGELRDDLTDEAVADVLWSMNAAEYWDLLVRQRGWSPDEFGRWLGDAWARLLLR</sequence>
<dbReference type="PANTHER" id="PTHR30055">
    <property type="entry name" value="HTH-TYPE TRANSCRIPTIONAL REGULATOR RUTR"/>
    <property type="match status" value="1"/>
</dbReference>
<dbReference type="InterPro" id="IPR001647">
    <property type="entry name" value="HTH_TetR"/>
</dbReference>
<dbReference type="PANTHER" id="PTHR30055:SF234">
    <property type="entry name" value="HTH-TYPE TRANSCRIPTIONAL REGULATOR BETI"/>
    <property type="match status" value="1"/>
</dbReference>
<keyword evidence="2 4" id="KW-0238">DNA-binding</keyword>
<evidence type="ECO:0000256" key="3">
    <source>
        <dbReference type="ARBA" id="ARBA00023163"/>
    </source>
</evidence>
<keyword evidence="3" id="KW-0804">Transcription</keyword>
<dbReference type="InterPro" id="IPR009057">
    <property type="entry name" value="Homeodomain-like_sf"/>
</dbReference>
<dbReference type="Gene3D" id="1.10.10.60">
    <property type="entry name" value="Homeodomain-like"/>
    <property type="match status" value="1"/>
</dbReference>
<dbReference type="Pfam" id="PF00440">
    <property type="entry name" value="TetR_N"/>
    <property type="match status" value="1"/>
</dbReference>
<dbReference type="AlphaFoldDB" id="A0A4U6QJC3"/>
<dbReference type="PROSITE" id="PS50977">
    <property type="entry name" value="HTH_TETR_2"/>
    <property type="match status" value="1"/>
</dbReference>
<dbReference type="GO" id="GO:0003700">
    <property type="term" value="F:DNA-binding transcription factor activity"/>
    <property type="evidence" value="ECO:0007669"/>
    <property type="project" value="TreeGrafter"/>
</dbReference>
<accession>A0A4U6QJC3</accession>
<evidence type="ECO:0000313" key="7">
    <source>
        <dbReference type="Proteomes" id="UP000306985"/>
    </source>
</evidence>